<dbReference type="GO" id="GO:0033765">
    <property type="term" value="F:steroid dehydrogenase activity, acting on the CH-CH group of donors"/>
    <property type="evidence" value="ECO:0007669"/>
    <property type="project" value="UniProtKB-ARBA"/>
</dbReference>
<dbReference type="GO" id="GO:0008202">
    <property type="term" value="P:steroid metabolic process"/>
    <property type="evidence" value="ECO:0007669"/>
    <property type="project" value="UniProtKB-ARBA"/>
</dbReference>
<dbReference type="InterPro" id="IPR003953">
    <property type="entry name" value="FAD-dep_OxRdtase_2_FAD-bd"/>
</dbReference>
<organism evidence="6 7">
    <name type="scientific">Mycolicibacterium llatzerense</name>
    <dbReference type="NCBI Taxonomy" id="280871"/>
    <lineage>
        <taxon>Bacteria</taxon>
        <taxon>Bacillati</taxon>
        <taxon>Actinomycetota</taxon>
        <taxon>Actinomycetes</taxon>
        <taxon>Mycobacteriales</taxon>
        <taxon>Mycobacteriaceae</taxon>
        <taxon>Mycolicibacterium</taxon>
    </lineage>
</organism>
<gene>
    <name evidence="6" type="ORF">TL10_16355</name>
</gene>
<name>A0A0D1L4U9_9MYCO</name>
<dbReference type="PANTHER" id="PTHR43400:SF10">
    <property type="entry name" value="3-OXOSTEROID 1-DEHYDROGENASE"/>
    <property type="match status" value="1"/>
</dbReference>
<reference evidence="6 7" key="1">
    <citation type="submission" date="2015-01" db="EMBL/GenBank/DDBJ databases">
        <title>Genome sequence of Mycobacterium llatzerense and Mycobacterium immunogenum recovered from brain abscess.</title>
        <authorList>
            <person name="Greninger A.L."/>
            <person name="Langelier C."/>
            <person name="Cunningham G."/>
            <person name="Chiu C.Y."/>
            <person name="Miller S."/>
        </authorList>
    </citation>
    <scope>NUCLEOTIDE SEQUENCE [LARGE SCALE GENOMIC DNA]</scope>
    <source>
        <strain evidence="6 7">CLUC14</strain>
    </source>
</reference>
<dbReference type="InterPro" id="IPR027477">
    <property type="entry name" value="Succ_DH/fumarate_Rdtase_cat_sf"/>
</dbReference>
<dbReference type="Gene3D" id="3.50.50.60">
    <property type="entry name" value="FAD/NAD(P)-binding domain"/>
    <property type="match status" value="1"/>
</dbReference>
<sequence>MVVGSGAGGLTGALMAAQAGLRTLVLEKGEFLGGMTAYAGGCMWLPGNRVTAAANPADSAEGGFTYLHGLAGDTSPVEMQRAYVDTAAELVEFLMCHPDLQFEYQPFPDYFEAEGRVHGGRGIFAAPLPLNRAADVAETIRPPVPQDRFGLKLDRTELVGGQALIGRLLLALRRHTDVVIQTGSRLTALILDGGRVLGVEAVCDGRTEEYRAARGVLLSAGGFEANQELRSQWQGNREVRWTGAPPTHTGDAIVAGINAGAAIARMHEAWWAPMLARPDNTSSFLVGFQGGIFVNGTGRRFGNESLPYGRMGQLILDLEARGEPALPIWWIFDDRFDTAPCAVVDPIDVTEFRQAGLWHTDSTVAGLARRIGLPPSVLDETVARFNLFAQNGVDDDFARGSDEYDQFFALPEAERNPCLIPIEKAPFHAVQIGLGDIGTKGGLVTNADGQVLDTDDRPIEGLYASGNTTASSTGHVYAGPGAPIATSMVFAYRAARHAAEAST</sequence>
<dbReference type="AlphaFoldDB" id="A0A0D1L4U9"/>
<accession>A0A0D1L4U9</accession>
<dbReference type="InterPro" id="IPR050315">
    <property type="entry name" value="FAD-oxidoreductase_2"/>
</dbReference>
<dbReference type="Pfam" id="PF00890">
    <property type="entry name" value="FAD_binding_2"/>
    <property type="match status" value="1"/>
</dbReference>
<keyword evidence="7" id="KW-1185">Reference proteome</keyword>
<proteinExistence type="predicted"/>
<dbReference type="EMBL" id="JXST01000022">
    <property type="protein sequence ID" value="KIU15930.1"/>
    <property type="molecule type" value="Genomic_DNA"/>
</dbReference>
<dbReference type="PANTHER" id="PTHR43400">
    <property type="entry name" value="FUMARATE REDUCTASE"/>
    <property type="match status" value="1"/>
</dbReference>
<evidence type="ECO:0000256" key="4">
    <source>
        <dbReference type="ARBA" id="ARBA00023002"/>
    </source>
</evidence>
<dbReference type="InterPro" id="IPR036188">
    <property type="entry name" value="FAD/NAD-bd_sf"/>
</dbReference>
<dbReference type="SUPFAM" id="SSF56425">
    <property type="entry name" value="Succinate dehydrogenase/fumarate reductase flavoprotein, catalytic domain"/>
    <property type="match status" value="1"/>
</dbReference>
<dbReference type="Gene3D" id="3.90.700.10">
    <property type="entry name" value="Succinate dehydrogenase/fumarate reductase flavoprotein, catalytic domain"/>
    <property type="match status" value="1"/>
</dbReference>
<comment type="cofactor">
    <cofactor evidence="1">
        <name>FAD</name>
        <dbReference type="ChEBI" id="CHEBI:57692"/>
    </cofactor>
</comment>
<evidence type="ECO:0000256" key="3">
    <source>
        <dbReference type="ARBA" id="ARBA00022827"/>
    </source>
</evidence>
<keyword evidence="4" id="KW-0560">Oxidoreductase</keyword>
<evidence type="ECO:0000256" key="1">
    <source>
        <dbReference type="ARBA" id="ARBA00001974"/>
    </source>
</evidence>
<keyword evidence="2" id="KW-0285">Flavoprotein</keyword>
<comment type="caution">
    <text evidence="6">The sequence shown here is derived from an EMBL/GenBank/DDBJ whole genome shotgun (WGS) entry which is preliminary data.</text>
</comment>
<evidence type="ECO:0000259" key="5">
    <source>
        <dbReference type="Pfam" id="PF00890"/>
    </source>
</evidence>
<evidence type="ECO:0000256" key="2">
    <source>
        <dbReference type="ARBA" id="ARBA00022630"/>
    </source>
</evidence>
<evidence type="ECO:0000313" key="7">
    <source>
        <dbReference type="Proteomes" id="UP000032221"/>
    </source>
</evidence>
<keyword evidence="3" id="KW-0274">FAD</keyword>
<evidence type="ECO:0000313" key="6">
    <source>
        <dbReference type="EMBL" id="KIU15930.1"/>
    </source>
</evidence>
<dbReference type="SUPFAM" id="SSF51905">
    <property type="entry name" value="FAD/NAD(P)-binding domain"/>
    <property type="match status" value="1"/>
</dbReference>
<feature type="domain" description="FAD-dependent oxidoreductase 2 FAD-binding" evidence="5">
    <location>
        <begin position="2"/>
        <end position="483"/>
    </location>
</feature>
<dbReference type="STRING" id="280871.TL10_16355"/>
<dbReference type="PATRIC" id="fig|280871.6.peg.3394"/>
<dbReference type="Proteomes" id="UP000032221">
    <property type="component" value="Unassembled WGS sequence"/>
</dbReference>
<protein>
    <recommendedName>
        <fullName evidence="5">FAD-dependent oxidoreductase 2 FAD-binding domain-containing protein</fullName>
    </recommendedName>
</protein>